<comment type="caution">
    <text evidence="2">Lacks conserved residue(s) required for the propagation of feature annotation.</text>
</comment>
<dbReference type="AlphaFoldDB" id="A0A2N1PUT0"/>
<evidence type="ECO:0000313" key="4">
    <source>
        <dbReference type="EMBL" id="PKK92097.1"/>
    </source>
</evidence>
<dbReference type="Pfam" id="PF00436">
    <property type="entry name" value="SSB"/>
    <property type="match status" value="1"/>
</dbReference>
<dbReference type="GO" id="GO:0006260">
    <property type="term" value="P:DNA replication"/>
    <property type="evidence" value="ECO:0007669"/>
    <property type="project" value="InterPro"/>
</dbReference>
<dbReference type="PANTHER" id="PTHR10302:SF27">
    <property type="entry name" value="SINGLE-STRANDED DNA-BINDING PROTEIN"/>
    <property type="match status" value="1"/>
</dbReference>
<dbReference type="GO" id="GO:0009295">
    <property type="term" value="C:nucleoid"/>
    <property type="evidence" value="ECO:0007669"/>
    <property type="project" value="TreeGrafter"/>
</dbReference>
<organism evidence="4 5">
    <name type="scientific">Candidatus Wallbacteria bacterium HGW-Wallbacteria-1</name>
    <dbReference type="NCBI Taxonomy" id="2013854"/>
    <lineage>
        <taxon>Bacteria</taxon>
        <taxon>Candidatus Walliibacteriota</taxon>
    </lineage>
</organism>
<comment type="caution">
    <text evidence="4">The sequence shown here is derived from an EMBL/GenBank/DDBJ whole genome shotgun (WGS) entry which is preliminary data.</text>
</comment>
<name>A0A2N1PUT0_9BACT</name>
<dbReference type="NCBIfam" id="TIGR00621">
    <property type="entry name" value="ssb"/>
    <property type="match status" value="1"/>
</dbReference>
<dbReference type="PANTHER" id="PTHR10302">
    <property type="entry name" value="SINGLE-STRANDED DNA-BINDING PROTEIN"/>
    <property type="match status" value="1"/>
</dbReference>
<evidence type="ECO:0000256" key="2">
    <source>
        <dbReference type="HAMAP-Rule" id="MF_00984"/>
    </source>
</evidence>
<proteinExistence type="inferred from homology"/>
<dbReference type="SUPFAM" id="SSF50249">
    <property type="entry name" value="Nucleic acid-binding proteins"/>
    <property type="match status" value="1"/>
</dbReference>
<dbReference type="Proteomes" id="UP000233256">
    <property type="component" value="Unassembled WGS sequence"/>
</dbReference>
<evidence type="ECO:0000256" key="1">
    <source>
        <dbReference type="ARBA" id="ARBA00023125"/>
    </source>
</evidence>
<evidence type="ECO:0000256" key="3">
    <source>
        <dbReference type="PIRNR" id="PIRNR002070"/>
    </source>
</evidence>
<dbReference type="InterPro" id="IPR012340">
    <property type="entry name" value="NA-bd_OB-fold"/>
</dbReference>
<dbReference type="Gene3D" id="2.40.50.140">
    <property type="entry name" value="Nucleic acid-binding proteins"/>
    <property type="match status" value="1"/>
</dbReference>
<dbReference type="HAMAP" id="MF_00984">
    <property type="entry name" value="SSB"/>
    <property type="match status" value="1"/>
</dbReference>
<dbReference type="PROSITE" id="PS50935">
    <property type="entry name" value="SSB"/>
    <property type="match status" value="1"/>
</dbReference>
<dbReference type="InterPro" id="IPR000424">
    <property type="entry name" value="Primosome_PriB/ssb"/>
</dbReference>
<dbReference type="InterPro" id="IPR011344">
    <property type="entry name" value="ssDNA-bd"/>
</dbReference>
<dbReference type="EMBL" id="PGXC01000001">
    <property type="protein sequence ID" value="PKK92097.1"/>
    <property type="molecule type" value="Genomic_DNA"/>
</dbReference>
<comment type="subunit">
    <text evidence="2">Homotetramer.</text>
</comment>
<gene>
    <name evidence="4" type="ORF">CVV64_01375</name>
</gene>
<dbReference type="PIRSF" id="PIRSF002070">
    <property type="entry name" value="SSB"/>
    <property type="match status" value="1"/>
</dbReference>
<accession>A0A2N1PUT0</accession>
<reference evidence="4 5" key="1">
    <citation type="journal article" date="2017" name="ISME J.">
        <title>Potential for microbial H2 and metal transformations associated with novel bacteria and archaea in deep terrestrial subsurface sediments.</title>
        <authorList>
            <person name="Hernsdorf A.W."/>
            <person name="Amano Y."/>
            <person name="Miyakawa K."/>
            <person name="Ise K."/>
            <person name="Suzuki Y."/>
            <person name="Anantharaman K."/>
            <person name="Probst A."/>
            <person name="Burstein D."/>
            <person name="Thomas B.C."/>
            <person name="Banfield J.F."/>
        </authorList>
    </citation>
    <scope>NUCLEOTIDE SEQUENCE [LARGE SCALE GENOMIC DNA]</scope>
    <source>
        <strain evidence="4">HGW-Wallbacteria-1</strain>
    </source>
</reference>
<dbReference type="GO" id="GO:0003697">
    <property type="term" value="F:single-stranded DNA binding"/>
    <property type="evidence" value="ECO:0007669"/>
    <property type="project" value="UniProtKB-UniRule"/>
</dbReference>
<evidence type="ECO:0000313" key="5">
    <source>
        <dbReference type="Proteomes" id="UP000233256"/>
    </source>
</evidence>
<keyword evidence="1 2" id="KW-0238">DNA-binding</keyword>
<protein>
    <recommendedName>
        <fullName evidence="2 3">Single-stranded DNA-binding protein</fullName>
        <shortName evidence="2">SSB</shortName>
    </recommendedName>
</protein>
<dbReference type="CDD" id="cd04496">
    <property type="entry name" value="SSB_OBF"/>
    <property type="match status" value="1"/>
</dbReference>
<sequence length="118" mass="13364">MSAYLNRFIGIGRLTKDPELRTLPSGRNYCTMRMALNRCMTDREGEKKTYTCFLNLKAWGRLAEICSENLTKGRLVMAEGELATYALDRPGADPIRGFEVVAREISFLDKPVREQLAA</sequence>